<evidence type="ECO:0000256" key="5">
    <source>
        <dbReference type="ARBA" id="ARBA00022679"/>
    </source>
</evidence>
<dbReference type="NCBIfam" id="NF004790">
    <property type="entry name" value="PRK06136.1"/>
    <property type="match status" value="1"/>
</dbReference>
<dbReference type="GO" id="GO:0016491">
    <property type="term" value="F:oxidoreductase activity"/>
    <property type="evidence" value="ECO:0007669"/>
    <property type="project" value="UniProtKB-KW"/>
</dbReference>
<dbReference type="PATRIC" id="fig|1397666.3.peg.648"/>
<protein>
    <recommendedName>
        <fullName evidence="2">uroporphyrinogen-III C-methyltransferase</fullName>
        <ecNumber evidence="2">2.1.1.107</ecNumber>
    </recommendedName>
</protein>
<dbReference type="InterPro" id="IPR003043">
    <property type="entry name" value="Uropor_MeTrfase_CS"/>
</dbReference>
<dbReference type="InterPro" id="IPR050161">
    <property type="entry name" value="Siro_Cobalamin_biosynth"/>
</dbReference>
<dbReference type="SUPFAM" id="SSF53790">
    <property type="entry name" value="Tetrapyrrole methylase"/>
    <property type="match status" value="1"/>
</dbReference>
<dbReference type="InterPro" id="IPR014776">
    <property type="entry name" value="4pyrrole_Mease_sub2"/>
</dbReference>
<dbReference type="AlphaFoldDB" id="U2XXV6"/>
<dbReference type="PANTHER" id="PTHR45790:SF3">
    <property type="entry name" value="S-ADENOSYL-L-METHIONINE-DEPENDENT UROPORPHYRINOGEN III METHYLTRANSFERASE, CHLOROPLASTIC"/>
    <property type="match status" value="1"/>
</dbReference>
<evidence type="ECO:0000256" key="6">
    <source>
        <dbReference type="ARBA" id="ARBA00022691"/>
    </source>
</evidence>
<evidence type="ECO:0000313" key="13">
    <source>
        <dbReference type="Proteomes" id="UP000016762"/>
    </source>
</evidence>
<dbReference type="UniPathway" id="UPA00262">
    <property type="reaction ID" value="UER00211"/>
</dbReference>
<dbReference type="InterPro" id="IPR014777">
    <property type="entry name" value="4pyrrole_Mease_sub1"/>
</dbReference>
<evidence type="ECO:0000256" key="3">
    <source>
        <dbReference type="ARBA" id="ARBA00022573"/>
    </source>
</evidence>
<evidence type="ECO:0000256" key="10">
    <source>
        <dbReference type="RuleBase" id="RU003960"/>
    </source>
</evidence>
<comment type="caution">
    <text evidence="12">The sequence shown here is derived from an EMBL/GenBank/DDBJ whole genome shotgun (WGS) entry which is preliminary data.</text>
</comment>
<dbReference type="EMBL" id="AWXE01000001">
    <property type="protein sequence ID" value="ERL47741.1"/>
    <property type="molecule type" value="Genomic_DNA"/>
</dbReference>
<keyword evidence="4 10" id="KW-0489">Methyltransferase</keyword>
<gene>
    <name evidence="12" type="ORF">RS24_00716</name>
</gene>
<keyword evidence="13" id="KW-1185">Reference proteome</keyword>
<dbReference type="FunFam" id="3.30.950.10:FF:000001">
    <property type="entry name" value="Siroheme synthase"/>
    <property type="match status" value="1"/>
</dbReference>
<feature type="domain" description="Tetrapyrrole methylase" evidence="11">
    <location>
        <begin position="46"/>
        <end position="255"/>
    </location>
</feature>
<dbReference type="InterPro" id="IPR035996">
    <property type="entry name" value="4pyrrol_Methylase_sf"/>
</dbReference>
<dbReference type="PROSITE" id="PS00840">
    <property type="entry name" value="SUMT_2"/>
    <property type="match status" value="1"/>
</dbReference>
<comment type="pathway">
    <text evidence="8">Porphyrin-containing compound metabolism; siroheme biosynthesis; precorrin-2 from uroporphyrinogen III: step 1/1.</text>
</comment>
<dbReference type="PANTHER" id="PTHR45790">
    <property type="entry name" value="SIROHEME SYNTHASE-RELATED"/>
    <property type="match status" value="1"/>
</dbReference>
<dbReference type="GO" id="GO:0004851">
    <property type="term" value="F:uroporphyrin-III C-methyltransferase activity"/>
    <property type="evidence" value="ECO:0007669"/>
    <property type="project" value="UniProtKB-EC"/>
</dbReference>
<dbReference type="EC" id="2.1.1.107" evidence="2"/>
<comment type="pathway">
    <text evidence="9">Cofactor biosynthesis; adenosylcobalamin biosynthesis; precorrin-2 from uroporphyrinogen III: step 1/1.</text>
</comment>
<evidence type="ECO:0000256" key="9">
    <source>
        <dbReference type="ARBA" id="ARBA00060548"/>
    </source>
</evidence>
<keyword evidence="7" id="KW-0627">Porphyrin biosynthesis</keyword>
<evidence type="ECO:0000256" key="7">
    <source>
        <dbReference type="ARBA" id="ARBA00023244"/>
    </source>
</evidence>
<proteinExistence type="inferred from homology"/>
<dbReference type="Gene3D" id="3.30.950.10">
    <property type="entry name" value="Methyltransferase, Cobalt-precorrin-4 Transmethylase, Domain 2"/>
    <property type="match status" value="1"/>
</dbReference>
<evidence type="ECO:0000313" key="12">
    <source>
        <dbReference type="EMBL" id="ERL47741.1"/>
    </source>
</evidence>
<dbReference type="GO" id="GO:0032259">
    <property type="term" value="P:methylation"/>
    <property type="evidence" value="ECO:0007669"/>
    <property type="project" value="UniProtKB-KW"/>
</dbReference>
<dbReference type="STRING" id="1397666.RS24_00716"/>
<keyword evidence="12" id="KW-0560">Oxidoreductase</keyword>
<dbReference type="GO" id="GO:0009236">
    <property type="term" value="P:cobalamin biosynthetic process"/>
    <property type="evidence" value="ECO:0007669"/>
    <property type="project" value="UniProtKB-KW"/>
</dbReference>
<keyword evidence="5 10" id="KW-0808">Transferase</keyword>
<dbReference type="CDD" id="cd11642">
    <property type="entry name" value="SUMT"/>
    <property type="match status" value="1"/>
</dbReference>
<accession>U2XXV6</accession>
<evidence type="ECO:0000256" key="1">
    <source>
        <dbReference type="ARBA" id="ARBA00005879"/>
    </source>
</evidence>
<keyword evidence="3" id="KW-0169">Cobalamin biosynthesis</keyword>
<keyword evidence="6" id="KW-0949">S-adenosyl-L-methionine</keyword>
<reference evidence="12 13" key="1">
    <citation type="journal article" date="2014" name="FEMS Microbiol. Ecol.">
        <title>Genomic differentiation among two strains of the PS1 clade isolated from geographically separated marine habitats.</title>
        <authorList>
            <person name="Jimenez-Infante F."/>
            <person name="Ngugi D.K."/>
            <person name="Alam I."/>
            <person name="Rashid M."/>
            <person name="Baalawi W."/>
            <person name="Kamau A.A."/>
            <person name="Bajic V.B."/>
            <person name="Stingl U."/>
        </authorList>
    </citation>
    <scope>NUCLEOTIDE SEQUENCE [LARGE SCALE GENOMIC DNA]</scope>
    <source>
        <strain evidence="12 13">RS24</strain>
    </source>
</reference>
<name>U2XXV6_9PROT</name>
<dbReference type="InterPro" id="IPR000878">
    <property type="entry name" value="4pyrrol_Mease"/>
</dbReference>
<sequence length="290" mass="31153">MNLCLIGSYKAYMDKMKQEIIRLKLSDMPLPDVQISGLPIFLPGWVWLAGAGPGDPGLLTLHAVNAMQQADVIIHDALVSEDILSIAGVDTEIFYAGKRGGKPSMKQADITDSLVHHAKNGKKVLRLKGGDPFVFGRGGEEVERLVEEKISFRLIPGVTSGIAGPEYAGIPVTHRDVNHAVSFVTGHLAGSGKTELLDWESISKATPVIVVYMAMKKIDIIAEKLMQAGRSPEEPVAIITQATTPQQQVLTTTLRMAASEAKNAGLEPPSIIVFGAVASYAERLTWFGSA</sequence>
<dbReference type="Gene3D" id="3.40.1010.10">
    <property type="entry name" value="Cobalt-precorrin-4 Transmethylase, Domain 1"/>
    <property type="match status" value="1"/>
</dbReference>
<dbReference type="NCBIfam" id="TIGR01469">
    <property type="entry name" value="cobA_cysG_Cterm"/>
    <property type="match status" value="1"/>
</dbReference>
<evidence type="ECO:0000259" key="11">
    <source>
        <dbReference type="Pfam" id="PF00590"/>
    </source>
</evidence>
<evidence type="ECO:0000256" key="4">
    <source>
        <dbReference type="ARBA" id="ARBA00022603"/>
    </source>
</evidence>
<comment type="similarity">
    <text evidence="1 10">Belongs to the precorrin methyltransferase family.</text>
</comment>
<dbReference type="GO" id="GO:0019354">
    <property type="term" value="P:siroheme biosynthetic process"/>
    <property type="evidence" value="ECO:0007669"/>
    <property type="project" value="UniProtKB-UniPathway"/>
</dbReference>
<dbReference type="InterPro" id="IPR006366">
    <property type="entry name" value="CobA/CysG_C"/>
</dbReference>
<evidence type="ECO:0000256" key="8">
    <source>
        <dbReference type="ARBA" id="ARBA00025705"/>
    </source>
</evidence>
<organism evidence="12 13">
    <name type="scientific">Candidatus Micropelagius thuwalensis</name>
    <dbReference type="NCBI Taxonomy" id="1397666"/>
    <lineage>
        <taxon>Bacteria</taxon>
        <taxon>Pseudomonadati</taxon>
        <taxon>Pseudomonadota</taxon>
        <taxon>Alphaproteobacteria</taxon>
        <taxon>PS1 clade</taxon>
        <taxon>Candidatus Micropelagius</taxon>
    </lineage>
</organism>
<evidence type="ECO:0000256" key="2">
    <source>
        <dbReference type="ARBA" id="ARBA00012162"/>
    </source>
</evidence>
<dbReference type="eggNOG" id="COG0007">
    <property type="taxonomic scope" value="Bacteria"/>
</dbReference>
<dbReference type="Pfam" id="PF00590">
    <property type="entry name" value="TP_methylase"/>
    <property type="match status" value="1"/>
</dbReference>
<dbReference type="FunFam" id="3.40.1010.10:FF:000001">
    <property type="entry name" value="Siroheme synthase"/>
    <property type="match status" value="1"/>
</dbReference>
<dbReference type="Proteomes" id="UP000016762">
    <property type="component" value="Unassembled WGS sequence"/>
</dbReference>